<evidence type="ECO:0000313" key="3">
    <source>
        <dbReference type="Proteomes" id="UP000243217"/>
    </source>
</evidence>
<comment type="caution">
    <text evidence="2">The sequence shown here is derived from an EMBL/GenBank/DDBJ whole genome shotgun (WGS) entry which is preliminary data.</text>
</comment>
<organism evidence="2 3">
    <name type="scientific">Thraustotheca clavata</name>
    <dbReference type="NCBI Taxonomy" id="74557"/>
    <lineage>
        <taxon>Eukaryota</taxon>
        <taxon>Sar</taxon>
        <taxon>Stramenopiles</taxon>
        <taxon>Oomycota</taxon>
        <taxon>Saprolegniomycetes</taxon>
        <taxon>Saprolegniales</taxon>
        <taxon>Achlyaceae</taxon>
        <taxon>Thraustotheca</taxon>
    </lineage>
</organism>
<dbReference type="AlphaFoldDB" id="A0A1V9ZCW9"/>
<keyword evidence="1" id="KW-0472">Membrane</keyword>
<accession>A0A1V9ZCW9</accession>
<protein>
    <submittedName>
        <fullName evidence="2">Uncharacterized protein</fullName>
    </submittedName>
</protein>
<dbReference type="InterPro" id="IPR011989">
    <property type="entry name" value="ARM-like"/>
</dbReference>
<dbReference type="EMBL" id="JNBS01002022">
    <property type="protein sequence ID" value="OQR95833.1"/>
    <property type="molecule type" value="Genomic_DNA"/>
</dbReference>
<proteinExistence type="predicted"/>
<dbReference type="PANTHER" id="PTHR34258">
    <property type="entry name" value="ARMADILLO-LIKE HELICAL DOMAIN CONTAINING PROTEIN 1"/>
    <property type="match status" value="1"/>
</dbReference>
<dbReference type="InterPro" id="IPR016024">
    <property type="entry name" value="ARM-type_fold"/>
</dbReference>
<keyword evidence="1" id="KW-1133">Transmembrane helix</keyword>
<gene>
    <name evidence="2" type="ORF">THRCLA_07523</name>
</gene>
<feature type="non-terminal residue" evidence="2">
    <location>
        <position position="519"/>
    </location>
</feature>
<dbReference type="Proteomes" id="UP000243217">
    <property type="component" value="Unassembled WGS sequence"/>
</dbReference>
<dbReference type="SUPFAM" id="SSF48371">
    <property type="entry name" value="ARM repeat"/>
    <property type="match status" value="1"/>
</dbReference>
<evidence type="ECO:0000256" key="1">
    <source>
        <dbReference type="SAM" id="Phobius"/>
    </source>
</evidence>
<reference evidence="2 3" key="1">
    <citation type="journal article" date="2014" name="Genome Biol. Evol.">
        <title>The secreted proteins of Achlya hypogyna and Thraustotheca clavata identify the ancestral oomycete secretome and reveal gene acquisitions by horizontal gene transfer.</title>
        <authorList>
            <person name="Misner I."/>
            <person name="Blouin N."/>
            <person name="Leonard G."/>
            <person name="Richards T.A."/>
            <person name="Lane C.E."/>
        </authorList>
    </citation>
    <scope>NUCLEOTIDE SEQUENCE [LARGE SCALE GENOMIC DNA]</scope>
    <source>
        <strain evidence="2 3">ATCC 34112</strain>
    </source>
</reference>
<keyword evidence="1" id="KW-0812">Transmembrane</keyword>
<evidence type="ECO:0000313" key="2">
    <source>
        <dbReference type="EMBL" id="OQR95833.1"/>
    </source>
</evidence>
<dbReference type="Pfam" id="PF17741">
    <property type="entry name" value="DUF5578"/>
    <property type="match status" value="1"/>
</dbReference>
<dbReference type="PANTHER" id="PTHR34258:SF1">
    <property type="entry name" value="ARMADILLO-LIKE HELICAL DOMAIN CONTAINING PROTEIN 1"/>
    <property type="match status" value="1"/>
</dbReference>
<keyword evidence="3" id="KW-1185">Reference proteome</keyword>
<dbReference type="OrthoDB" id="278163at2759"/>
<name>A0A1V9ZCW9_9STRA</name>
<sequence>MLKQWDEATRQQRKVLLNQFLVQYSPYSTAVIDLDSNLGASKTLYLSRILSWLRLSCADGFGLSEHICAIGIFLDASHTLLQDFIDMDGVGILNYILSFPSHITQDNDCIAVVRILQHVGRAGRMYKEYMSSYSTELTIIKCCIAKGHKACDSELWLACRSFLIEQCTGNPNSIKTTYSALIFLIDRHNDYIKCMGSQILRELISKSSPCFDQRFYELQLSDAISVAMTLLNHLNYRVQYEALELIHIILESQPLHARNLCGSIRFLCQIIALMATFVLYFEVTAFLLYCLIHLEHNISKHAEELVEVECFVHLKSPVMRICRCLDSIMCECSNMADIAIRCGAIDNLIYIILASNDGSLKWHAAWFTLILMAGKATDEDAYPAIASICAHDSEFIREYLAPKANDIMSPVAEEYDFTDCMELLMGDALHQKKIWRNLHQLGWPIVKHGDEEAEGGIWDQELKEIEFQVDEAIANVSHNAMFDDHSTNDSDSNESSTHDDLYYIQKLHEHFHHYRFKAT</sequence>
<feature type="transmembrane region" description="Helical" evidence="1">
    <location>
        <begin position="270"/>
        <end position="292"/>
    </location>
</feature>
<dbReference type="InterPro" id="IPR041090">
    <property type="entry name" value="DUF5578"/>
</dbReference>
<dbReference type="Gene3D" id="1.25.10.10">
    <property type="entry name" value="Leucine-rich Repeat Variant"/>
    <property type="match status" value="1"/>
</dbReference>